<reference evidence="1" key="1">
    <citation type="submission" date="2023-04" db="EMBL/GenBank/DDBJ databases">
        <title>Draft Genome sequencing of Naganishia species isolated from polar environments using Oxford Nanopore Technology.</title>
        <authorList>
            <person name="Leo P."/>
            <person name="Venkateswaran K."/>
        </authorList>
    </citation>
    <scope>NUCLEOTIDE SEQUENCE</scope>
    <source>
        <strain evidence="1">MNA-CCFEE 5262</strain>
    </source>
</reference>
<evidence type="ECO:0000313" key="1">
    <source>
        <dbReference type="EMBL" id="KAJ9117331.1"/>
    </source>
</evidence>
<sequence>MPDIKPQLPATAESHVPLYQAPHLIATYSHLKDRSIANNDASMSYYRGASVGDDLKIGYENMIERDPLLEEHLDGVCQALLKFRREGGTLKDRALVTWRGMLTRLEDEQSYKLQSYFGYSYEAYATAGDKAAPVEKSKKKREANIAVNTNVQWCCVVKSKIGNVRLYMGGEVDCVEGEWKKDMRQCVELKTNMALSSMRQRINFEKCVQ</sequence>
<organism evidence="1 2">
    <name type="scientific">Naganishia adeliensis</name>
    <dbReference type="NCBI Taxonomy" id="92952"/>
    <lineage>
        <taxon>Eukaryota</taxon>
        <taxon>Fungi</taxon>
        <taxon>Dikarya</taxon>
        <taxon>Basidiomycota</taxon>
        <taxon>Agaricomycotina</taxon>
        <taxon>Tremellomycetes</taxon>
        <taxon>Filobasidiales</taxon>
        <taxon>Filobasidiaceae</taxon>
        <taxon>Naganishia</taxon>
    </lineage>
</organism>
<protein>
    <submittedName>
        <fullName evidence="1">Uncharacterized protein</fullName>
    </submittedName>
</protein>
<comment type="caution">
    <text evidence="1">The sequence shown here is derived from an EMBL/GenBank/DDBJ whole genome shotgun (WGS) entry which is preliminary data.</text>
</comment>
<gene>
    <name evidence="1" type="ORF">QFC20_000479</name>
</gene>
<evidence type="ECO:0000313" key="2">
    <source>
        <dbReference type="Proteomes" id="UP001230649"/>
    </source>
</evidence>
<proteinExistence type="predicted"/>
<accession>A0ACC2X1P0</accession>
<dbReference type="EMBL" id="JASBWS010000002">
    <property type="protein sequence ID" value="KAJ9117331.1"/>
    <property type="molecule type" value="Genomic_DNA"/>
</dbReference>
<keyword evidence="2" id="KW-1185">Reference proteome</keyword>
<dbReference type="Proteomes" id="UP001230649">
    <property type="component" value="Unassembled WGS sequence"/>
</dbReference>
<name>A0ACC2X1P0_9TREE</name>